<keyword evidence="8" id="KW-1185">Reference proteome</keyword>
<evidence type="ECO:0000256" key="3">
    <source>
        <dbReference type="ARBA" id="ARBA00022746"/>
    </source>
</evidence>
<evidence type="ECO:0000256" key="1">
    <source>
        <dbReference type="ARBA" id="ARBA00004829"/>
    </source>
</evidence>
<dbReference type="OrthoDB" id="9774675at2"/>
<feature type="domain" description="Amine oxidase" evidence="6">
    <location>
        <begin position="12"/>
        <end position="486"/>
    </location>
</feature>
<evidence type="ECO:0000259" key="6">
    <source>
        <dbReference type="Pfam" id="PF01593"/>
    </source>
</evidence>
<evidence type="ECO:0000256" key="2">
    <source>
        <dbReference type="ARBA" id="ARBA00006046"/>
    </source>
</evidence>
<sequence>MAKKVLIVGSGLAGLAAALRLSRRGFQVELVEKNNKAGGRLNQLKKDGFTFDVGPSFFSMSYEFDEFIKDAGIEMPFKFVELDPLYTVNFLSTGKTYTMYKDLAKLAEEFKDVEPDLEEKIKKYLSAGQKLFDGTVDLVVRRNYNSLMHYFFTLMQAPPTLLPVLFRSFWQQVSTYFTSEEVKQILSLVAFFVGRTPFDTPAIYSMLSYTEFIHNGYFNVEGGMYKIVEGLCDELKKQNIKIHYNTEITGFKASKNQLEYLTDSNGKKWEADIFLVNADAAWFRGHIFNRPSFAEEKLDKMKWTMGTLTFYLGISEKLQNVKHHNYYLGSNFKEYANKIFTNPDSFEKPYYYVNVLSHSNSDCAPEGCESLFFVCPVPDLRYKSNWNDREEIVNSIISDFSKRVGVDIQQKIITQTIYTPEEWRDQFNLHKGSALGLAHDMNQIGGFRPKNYDEEFKNVFYAGASTLPGTGLPMVIISSKLAVERIEKHNATV</sequence>
<evidence type="ECO:0000313" key="8">
    <source>
        <dbReference type="Proteomes" id="UP000184050"/>
    </source>
</evidence>
<protein>
    <submittedName>
        <fullName evidence="7">Phytoene desaturase</fullName>
    </submittedName>
</protein>
<dbReference type="SUPFAM" id="SSF51905">
    <property type="entry name" value="FAD/NAD(P)-binding domain"/>
    <property type="match status" value="1"/>
</dbReference>
<dbReference type="AlphaFoldDB" id="A0A1M6B7J9"/>
<comment type="similarity">
    <text evidence="2 5">Belongs to the carotenoid/retinoid oxidoreductase family.</text>
</comment>
<dbReference type="STRING" id="1168035.SAMN05444280_102111"/>
<dbReference type="NCBIfam" id="TIGR02734">
    <property type="entry name" value="crtI_fam"/>
    <property type="match status" value="1"/>
</dbReference>
<dbReference type="InterPro" id="IPR014105">
    <property type="entry name" value="Carotenoid/retinoid_OxRdtase"/>
</dbReference>
<dbReference type="Proteomes" id="UP000184050">
    <property type="component" value="Unassembled WGS sequence"/>
</dbReference>
<dbReference type="Pfam" id="PF01593">
    <property type="entry name" value="Amino_oxidase"/>
    <property type="match status" value="1"/>
</dbReference>
<organism evidence="7 8">
    <name type="scientific">Tangfeifania diversioriginum</name>
    <dbReference type="NCBI Taxonomy" id="1168035"/>
    <lineage>
        <taxon>Bacteria</taxon>
        <taxon>Pseudomonadati</taxon>
        <taxon>Bacteroidota</taxon>
        <taxon>Bacteroidia</taxon>
        <taxon>Marinilabiliales</taxon>
        <taxon>Prolixibacteraceae</taxon>
        <taxon>Tangfeifania</taxon>
    </lineage>
</organism>
<evidence type="ECO:0000313" key="7">
    <source>
        <dbReference type="EMBL" id="SHI44558.1"/>
    </source>
</evidence>
<comment type="pathway">
    <text evidence="1 5">Carotenoid biosynthesis.</text>
</comment>
<accession>A0A1M6B7J9</accession>
<keyword evidence="3 5" id="KW-0125">Carotenoid biosynthesis</keyword>
<dbReference type="Gene3D" id="3.50.50.60">
    <property type="entry name" value="FAD/NAD(P)-binding domain"/>
    <property type="match status" value="2"/>
</dbReference>
<proteinExistence type="inferred from homology"/>
<dbReference type="PANTHER" id="PTHR43734">
    <property type="entry name" value="PHYTOENE DESATURASE"/>
    <property type="match status" value="1"/>
</dbReference>
<dbReference type="GO" id="GO:0016491">
    <property type="term" value="F:oxidoreductase activity"/>
    <property type="evidence" value="ECO:0007669"/>
    <property type="project" value="UniProtKB-KW"/>
</dbReference>
<dbReference type="RefSeq" id="WP_073164667.1">
    <property type="nucleotide sequence ID" value="NZ_FQZE01000002.1"/>
</dbReference>
<evidence type="ECO:0000256" key="5">
    <source>
        <dbReference type="RuleBase" id="RU362075"/>
    </source>
</evidence>
<dbReference type="InterPro" id="IPR002937">
    <property type="entry name" value="Amino_oxidase"/>
</dbReference>
<dbReference type="InterPro" id="IPR036188">
    <property type="entry name" value="FAD/NAD-bd_sf"/>
</dbReference>
<keyword evidence="4 5" id="KW-0560">Oxidoreductase</keyword>
<name>A0A1M6B7J9_9BACT</name>
<dbReference type="GO" id="GO:0016117">
    <property type="term" value="P:carotenoid biosynthetic process"/>
    <property type="evidence" value="ECO:0007669"/>
    <property type="project" value="UniProtKB-KW"/>
</dbReference>
<gene>
    <name evidence="7" type="ORF">SAMN05444280_102111</name>
</gene>
<evidence type="ECO:0000256" key="4">
    <source>
        <dbReference type="ARBA" id="ARBA00023002"/>
    </source>
</evidence>
<dbReference type="PANTHER" id="PTHR43734:SF4">
    <property type="entry name" value="AMINE OXIDASE DOMAIN-CONTAINING PROTEIN"/>
    <property type="match status" value="1"/>
</dbReference>
<reference evidence="7 8" key="1">
    <citation type="submission" date="2016-11" db="EMBL/GenBank/DDBJ databases">
        <authorList>
            <person name="Jaros S."/>
            <person name="Januszkiewicz K."/>
            <person name="Wedrychowicz H."/>
        </authorList>
    </citation>
    <scope>NUCLEOTIDE SEQUENCE [LARGE SCALE GENOMIC DNA]</scope>
    <source>
        <strain evidence="7 8">DSM 27063</strain>
    </source>
</reference>
<dbReference type="EMBL" id="FQZE01000002">
    <property type="protein sequence ID" value="SHI44558.1"/>
    <property type="molecule type" value="Genomic_DNA"/>
</dbReference>